<protein>
    <submittedName>
        <fullName evidence="1">Uncharacterized protein</fullName>
    </submittedName>
</protein>
<evidence type="ECO:0000313" key="1">
    <source>
        <dbReference type="EMBL" id="KKB43345.1"/>
    </source>
</evidence>
<sequence>MLNMLHGLKDIHTVVSNKRKVGGVAEADSIQLSSGEVYQYPVFTNIDLSKGQYVSLSFIDEKGQNIMTHVNQIAVIKGLAHKLICQMDNIYVQRMLLSESIQYLQKLCEVNEGFVTHTFKKEALQIVRDISVKELKRCGVTLPFQVEEKLVHLSDRMHA</sequence>
<comment type="caution">
    <text evidence="1">The sequence shown here is derived from an EMBL/GenBank/DDBJ whole genome shotgun (WGS) entry which is preliminary data.</text>
</comment>
<keyword evidence="2" id="KW-1185">Reference proteome</keyword>
<dbReference type="EMBL" id="JWIR02000003">
    <property type="protein sequence ID" value="KKB43345.1"/>
    <property type="molecule type" value="Genomic_DNA"/>
</dbReference>
<proteinExistence type="predicted"/>
<organism evidence="1 2">
    <name type="scientific">Bacillus thermotolerans</name>
    <name type="common">Quasibacillus thermotolerans</name>
    <dbReference type="NCBI Taxonomy" id="1221996"/>
    <lineage>
        <taxon>Bacteria</taxon>
        <taxon>Bacillati</taxon>
        <taxon>Bacillota</taxon>
        <taxon>Bacilli</taxon>
        <taxon>Bacillales</taxon>
        <taxon>Bacillaceae</taxon>
        <taxon>Bacillus</taxon>
    </lineage>
</organism>
<dbReference type="RefSeq" id="WP_039238468.1">
    <property type="nucleotide sequence ID" value="NZ_JWIQ02000107.1"/>
</dbReference>
<dbReference type="Proteomes" id="UP000031563">
    <property type="component" value="Unassembled WGS sequence"/>
</dbReference>
<evidence type="ECO:0000313" key="2">
    <source>
        <dbReference type="Proteomes" id="UP000031563"/>
    </source>
</evidence>
<accession>A0A0F5IDC1</accession>
<dbReference type="OrthoDB" id="2381857at2"/>
<gene>
    <name evidence="1" type="ORF">QY95_01590</name>
</gene>
<reference evidence="1" key="1">
    <citation type="submission" date="2015-02" db="EMBL/GenBank/DDBJ databases">
        <title>Genome Assembly of Bacillaceae bacterium MTCC 8252.</title>
        <authorList>
            <person name="Verma A."/>
            <person name="Khatri I."/>
            <person name="Mual P."/>
            <person name="Subramanian S."/>
            <person name="Krishnamurthi S."/>
        </authorList>
    </citation>
    <scope>NUCLEOTIDE SEQUENCE [LARGE SCALE GENOMIC DNA]</scope>
    <source>
        <strain evidence="1">MTCC 8252</strain>
    </source>
</reference>
<name>A0A0F5IDC1_BACTR</name>
<dbReference type="AlphaFoldDB" id="A0A0F5IDC1"/>
<dbReference type="STRING" id="1221996.QY95_01590"/>
<accession>A0A0F5HP26</accession>